<gene>
    <name evidence="4" type="ORF">KC19_3G139700</name>
</gene>
<feature type="region of interest" description="Disordered" evidence="2">
    <location>
        <begin position="169"/>
        <end position="190"/>
    </location>
</feature>
<accession>A0A8T0IKR0</accession>
<dbReference type="AlphaFoldDB" id="A0A8T0IKR0"/>
<dbReference type="Pfam" id="PF03109">
    <property type="entry name" value="ABC1"/>
    <property type="match status" value="1"/>
</dbReference>
<dbReference type="InterPro" id="IPR004147">
    <property type="entry name" value="ABC1_dom"/>
</dbReference>
<name>A0A8T0IKR0_CERPU</name>
<evidence type="ECO:0000256" key="2">
    <source>
        <dbReference type="SAM" id="MobiDB-lite"/>
    </source>
</evidence>
<evidence type="ECO:0000256" key="1">
    <source>
        <dbReference type="ARBA" id="ARBA00009670"/>
    </source>
</evidence>
<evidence type="ECO:0000259" key="3">
    <source>
        <dbReference type="PROSITE" id="PS50011"/>
    </source>
</evidence>
<evidence type="ECO:0000313" key="4">
    <source>
        <dbReference type="EMBL" id="KAG0583481.1"/>
    </source>
</evidence>
<protein>
    <recommendedName>
        <fullName evidence="3">Protein kinase domain-containing protein</fullName>
    </recommendedName>
</protein>
<dbReference type="CDD" id="cd05121">
    <property type="entry name" value="ABC1_ADCK3-like"/>
    <property type="match status" value="1"/>
</dbReference>
<dbReference type="PANTHER" id="PTHR10566">
    <property type="entry name" value="CHAPERONE-ACTIVITY OF BC1 COMPLEX CABC1 -RELATED"/>
    <property type="match status" value="1"/>
</dbReference>
<dbReference type="PANTHER" id="PTHR10566:SF123">
    <property type="entry name" value="PROTEIN KINASE SUPERFAMILY PROTEIN"/>
    <property type="match status" value="1"/>
</dbReference>
<reference evidence="4" key="1">
    <citation type="submission" date="2020-06" db="EMBL/GenBank/DDBJ databases">
        <title>WGS assembly of Ceratodon purpureus strain R40.</title>
        <authorList>
            <person name="Carey S.B."/>
            <person name="Jenkins J."/>
            <person name="Shu S."/>
            <person name="Lovell J.T."/>
            <person name="Sreedasyam A."/>
            <person name="Maumus F."/>
            <person name="Tiley G.P."/>
            <person name="Fernandez-Pozo N."/>
            <person name="Barry K."/>
            <person name="Chen C."/>
            <person name="Wang M."/>
            <person name="Lipzen A."/>
            <person name="Daum C."/>
            <person name="Saski C.A."/>
            <person name="Payton A.C."/>
            <person name="Mcbreen J.C."/>
            <person name="Conrad R.E."/>
            <person name="Kollar L.M."/>
            <person name="Olsson S."/>
            <person name="Huttunen S."/>
            <person name="Landis J.B."/>
            <person name="Wickett N.J."/>
            <person name="Johnson M.G."/>
            <person name="Rensing S.A."/>
            <person name="Grimwood J."/>
            <person name="Schmutz J."/>
            <person name="Mcdaniel S.F."/>
        </authorList>
    </citation>
    <scope>NUCLEOTIDE SEQUENCE</scope>
    <source>
        <strain evidence="4">R40</strain>
    </source>
</reference>
<proteinExistence type="inferred from homology"/>
<organism evidence="4 5">
    <name type="scientific">Ceratodon purpureus</name>
    <name type="common">Fire moss</name>
    <name type="synonym">Dicranum purpureum</name>
    <dbReference type="NCBI Taxonomy" id="3225"/>
    <lineage>
        <taxon>Eukaryota</taxon>
        <taxon>Viridiplantae</taxon>
        <taxon>Streptophyta</taxon>
        <taxon>Embryophyta</taxon>
        <taxon>Bryophyta</taxon>
        <taxon>Bryophytina</taxon>
        <taxon>Bryopsida</taxon>
        <taxon>Dicranidae</taxon>
        <taxon>Pseudoditrichales</taxon>
        <taxon>Ditrichaceae</taxon>
        <taxon>Ceratodon</taxon>
    </lineage>
</organism>
<dbReference type="PROSITE" id="PS50011">
    <property type="entry name" value="PROTEIN_KINASE_DOM"/>
    <property type="match status" value="1"/>
</dbReference>
<dbReference type="InterPro" id="IPR000719">
    <property type="entry name" value="Prot_kinase_dom"/>
</dbReference>
<dbReference type="Proteomes" id="UP000822688">
    <property type="component" value="Chromosome 3"/>
</dbReference>
<dbReference type="InterPro" id="IPR011009">
    <property type="entry name" value="Kinase-like_dom_sf"/>
</dbReference>
<dbReference type="Gene3D" id="1.10.510.10">
    <property type="entry name" value="Transferase(Phosphotransferase) domain 1"/>
    <property type="match status" value="1"/>
</dbReference>
<dbReference type="GO" id="GO:0005524">
    <property type="term" value="F:ATP binding"/>
    <property type="evidence" value="ECO:0007669"/>
    <property type="project" value="InterPro"/>
</dbReference>
<dbReference type="GO" id="GO:0004672">
    <property type="term" value="F:protein kinase activity"/>
    <property type="evidence" value="ECO:0007669"/>
    <property type="project" value="InterPro"/>
</dbReference>
<dbReference type="InterPro" id="IPR050154">
    <property type="entry name" value="UbiB_kinase"/>
</dbReference>
<comment type="similarity">
    <text evidence="1">Belongs to the protein kinase superfamily. ADCK protein kinase family.</text>
</comment>
<comment type="caution">
    <text evidence="4">The sequence shown here is derived from an EMBL/GenBank/DDBJ whole genome shotgun (WGS) entry which is preliminary data.</text>
</comment>
<feature type="domain" description="Protein kinase" evidence="3">
    <location>
        <begin position="520"/>
        <end position="873"/>
    </location>
</feature>
<evidence type="ECO:0000313" key="5">
    <source>
        <dbReference type="Proteomes" id="UP000822688"/>
    </source>
</evidence>
<dbReference type="SUPFAM" id="SSF56112">
    <property type="entry name" value="Protein kinase-like (PK-like)"/>
    <property type="match status" value="1"/>
</dbReference>
<dbReference type="EMBL" id="CM026423">
    <property type="protein sequence ID" value="KAG0583481.1"/>
    <property type="molecule type" value="Genomic_DNA"/>
</dbReference>
<keyword evidence="5" id="KW-1185">Reference proteome</keyword>
<sequence>MAASVAHPGTSAGAAVNCVADGGLGFSRKGAGARSVVAVRGSVDGCHAWSSKGSFCGGQVVPLLKQGVESQSRARRVTTTQAVLRTSSKEETLINVEIQRGSESPFETKWVLDREPRSSDFERLPSGDEPRINELVVDRVLEEMTAVTGSLIEGAVAEAAVMLRDGKSSLGTKGGDRDEFQLPSTEQDSGLSEDAILEEAAAEAARVLHAKGSTLGQKAVYNQDEIELQEAMLETVKVLRGGQSSFVGKAPTNAQKRRQFWDKVQSSGFAKALKKDGMAIKSWIQDVMPQKTSRKTEVNNILANDIEYVKRKSTRLGPSLSKKVGEIVALRVIEDESAVPAAPAFWPKPYYPELRGKDLLAADLRTLERYSSYIQGVFQSFQVPLQNDYDPDEVAAYFHRRPHVLVFRLLEVGIAFASVALERSVRMATLKKNKLGEILEEDELEVNLRTAASLKQALLGLGTTFIKVAQSLSARPDLIGTETAKVLAELQDRLPPFPKEEAIAIIEEELGCRVSEAFSFFSDEPVAAASFGQVYRALTTSGEEVAVKVQRPNMLFNVARDVYILRIGLVILKQVAKLSNNYALIADEIGQGLYGELDYRHEAANAAEFALTHKHVPWLYVPKTLPHMTRRKVLVMEWLNGDRPFDLQNVAKGLPYENGTRPSLEVQQEARRRLLNMVNKGTEAALIQLLETGVMHADPHPGNILLGRNGQLQFIDFGLICHVDKKHQGAMLAAIAHLVNGDWHSLTEDLADMDVLKPTTDRFAVRLALERAFGEGPDAIFKNGVPNPNFSFNKIVKKFFKIAYKFRFRLPPYYTLVLRSLASLEGFGLAVNPDFKTFGAAYPYAVRRVLYDYSPTTQRVLRSLLLTEKNAFKWDRISSLLVISQKANADRAALETVTVPIEDSRVDAPSTNSSTDSSDSQPSAGNIAELLFSRKGVGIRRVIYEADARDLACMLTSARAAKYRRMVAGRLGEALFDILKKKFPTSSSETVTTSQPKSTADRIARDKRLQLILKSMVGRLQSQPILLAKAGWAAASVALWAMALAFHNFAIHLSNQLLDTEPGQGAARIQSTRNNKTVPVAVGS</sequence>